<dbReference type="InterPro" id="IPR008927">
    <property type="entry name" value="6-PGluconate_DH-like_C_sf"/>
</dbReference>
<feature type="domain" description="3-hydroxyisobutyrate dehydrogenase-like NAD-binding" evidence="6">
    <location>
        <begin position="173"/>
        <end position="288"/>
    </location>
</feature>
<reference evidence="7" key="1">
    <citation type="submission" date="2020-10" db="EMBL/GenBank/DDBJ databases">
        <title>Unveiling of a novel bifunctional photoreceptor, Dualchrome1, isolated from a cosmopolitan green alga.</title>
        <authorList>
            <person name="Suzuki S."/>
            <person name="Kawachi M."/>
        </authorList>
    </citation>
    <scope>NUCLEOTIDE SEQUENCE</scope>
    <source>
        <strain evidence="7">NIES 2893</strain>
    </source>
</reference>
<evidence type="ECO:0000313" key="7">
    <source>
        <dbReference type="EMBL" id="GHP01642.1"/>
    </source>
</evidence>
<feature type="domain" description="6-phosphogluconate dehydrogenase NADP-binding" evidence="5">
    <location>
        <begin position="6"/>
        <end position="164"/>
    </location>
</feature>
<dbReference type="SUPFAM" id="SSF51735">
    <property type="entry name" value="NAD(P)-binding Rossmann-fold domains"/>
    <property type="match status" value="1"/>
</dbReference>
<evidence type="ECO:0000256" key="4">
    <source>
        <dbReference type="PIRSR" id="PIRSR000103-1"/>
    </source>
</evidence>
<dbReference type="InterPro" id="IPR013328">
    <property type="entry name" value="6PGD_dom2"/>
</dbReference>
<dbReference type="Gene3D" id="1.10.1040.10">
    <property type="entry name" value="N-(1-d-carboxylethyl)-l-norvaline Dehydrogenase, domain 2"/>
    <property type="match status" value="1"/>
</dbReference>
<dbReference type="PANTHER" id="PTHR43580">
    <property type="entry name" value="OXIDOREDUCTASE GLYR1-RELATED"/>
    <property type="match status" value="1"/>
</dbReference>
<dbReference type="InterPro" id="IPR036291">
    <property type="entry name" value="NAD(P)-bd_dom_sf"/>
</dbReference>
<keyword evidence="3" id="KW-0520">NAD</keyword>
<name>A0A830H540_9CHLO</name>
<dbReference type="InterPro" id="IPR029154">
    <property type="entry name" value="HIBADH-like_NADP-bd"/>
</dbReference>
<comment type="similarity">
    <text evidence="1">Belongs to the HIBADH-related family. NP60 subfamily.</text>
</comment>
<gene>
    <name evidence="7" type="ORF">PPROV_000039800</name>
</gene>
<protein>
    <recommendedName>
        <fullName evidence="9">6-phosphogluconate dehydrogenase NADP-binding domain-containing protein</fullName>
    </recommendedName>
</protein>
<dbReference type="Gene3D" id="3.40.50.720">
    <property type="entry name" value="NAD(P)-binding Rossmann-like Domain"/>
    <property type="match status" value="1"/>
</dbReference>
<dbReference type="EMBL" id="BNJQ01000001">
    <property type="protein sequence ID" value="GHP01642.1"/>
    <property type="molecule type" value="Genomic_DNA"/>
</dbReference>
<dbReference type="AlphaFoldDB" id="A0A830H540"/>
<comment type="caution">
    <text evidence="7">The sequence shown here is derived from an EMBL/GenBank/DDBJ whole genome shotgun (WGS) entry which is preliminary data.</text>
</comment>
<proteinExistence type="inferred from homology"/>
<keyword evidence="8" id="KW-1185">Reference proteome</keyword>
<evidence type="ECO:0000259" key="6">
    <source>
        <dbReference type="Pfam" id="PF14833"/>
    </source>
</evidence>
<keyword evidence="2" id="KW-0560">Oxidoreductase</keyword>
<evidence type="ECO:0008006" key="9">
    <source>
        <dbReference type="Google" id="ProtNLM"/>
    </source>
</evidence>
<evidence type="ECO:0000256" key="3">
    <source>
        <dbReference type="ARBA" id="ARBA00023027"/>
    </source>
</evidence>
<dbReference type="InterPro" id="IPR015815">
    <property type="entry name" value="HIBADH-related"/>
</dbReference>
<dbReference type="InterPro" id="IPR006115">
    <property type="entry name" value="6PGDH_NADP-bd"/>
</dbReference>
<accession>A0A830H540</accession>
<dbReference type="Pfam" id="PF03446">
    <property type="entry name" value="NAD_binding_2"/>
    <property type="match status" value="1"/>
</dbReference>
<organism evidence="7 8">
    <name type="scientific">Pycnococcus provasolii</name>
    <dbReference type="NCBI Taxonomy" id="41880"/>
    <lineage>
        <taxon>Eukaryota</taxon>
        <taxon>Viridiplantae</taxon>
        <taxon>Chlorophyta</taxon>
        <taxon>Pseudoscourfieldiophyceae</taxon>
        <taxon>Pseudoscourfieldiales</taxon>
        <taxon>Pycnococcaceae</taxon>
        <taxon>Pycnococcus</taxon>
    </lineage>
</organism>
<evidence type="ECO:0000259" key="5">
    <source>
        <dbReference type="Pfam" id="PF03446"/>
    </source>
</evidence>
<evidence type="ECO:0000313" key="8">
    <source>
        <dbReference type="Proteomes" id="UP000660262"/>
    </source>
</evidence>
<dbReference type="Pfam" id="PF14833">
    <property type="entry name" value="NAD_binding_11"/>
    <property type="match status" value="1"/>
</dbReference>
<dbReference type="GO" id="GO:0051287">
    <property type="term" value="F:NAD binding"/>
    <property type="evidence" value="ECO:0007669"/>
    <property type="project" value="InterPro"/>
</dbReference>
<dbReference type="InterPro" id="IPR051265">
    <property type="entry name" value="HIBADH-related_NP60_sf"/>
</dbReference>
<dbReference type="Proteomes" id="UP000660262">
    <property type="component" value="Unassembled WGS sequence"/>
</dbReference>
<dbReference type="GO" id="GO:0050661">
    <property type="term" value="F:NADP binding"/>
    <property type="evidence" value="ECO:0007669"/>
    <property type="project" value="InterPro"/>
</dbReference>
<dbReference type="OrthoDB" id="435038at2759"/>
<evidence type="ECO:0000256" key="1">
    <source>
        <dbReference type="ARBA" id="ARBA00007598"/>
    </source>
</evidence>
<dbReference type="SUPFAM" id="SSF48179">
    <property type="entry name" value="6-phosphogluconate dehydrogenase C-terminal domain-like"/>
    <property type="match status" value="1"/>
</dbReference>
<dbReference type="GO" id="GO:0016491">
    <property type="term" value="F:oxidoreductase activity"/>
    <property type="evidence" value="ECO:0007669"/>
    <property type="project" value="UniProtKB-KW"/>
</dbReference>
<feature type="active site" evidence="4">
    <location>
        <position position="177"/>
    </location>
</feature>
<sequence length="294" mass="30886">MASSGRVGFCGLGVMGRQMASALIEQGFKVHVWNRSSNESLRALQALGAVVCSSPEAVARECPLTFGMVADPAASRAIAFQGTNSIDKGMRKGAAYVDCSTVDAQASMETMAAIKAAGGSFLAAPVSGGWRDAKAGKLLFICGGDEQVYEQATESMEAMGEKRWLVGSTPDKAAHAKLVLQVMMGNMIGALGEAMAVADAAGIDADTVGDMLDASAMGNPLIRAKAKLMSARDYSPNFQVYLQQKDLHLVAALSDELQVPTPITSAANNMYVQSMQRGFGNQDFAAVREAYRAP</sequence>
<evidence type="ECO:0000256" key="2">
    <source>
        <dbReference type="ARBA" id="ARBA00023002"/>
    </source>
</evidence>
<dbReference type="PIRSF" id="PIRSF000103">
    <property type="entry name" value="HIBADH"/>
    <property type="match status" value="1"/>
</dbReference>
<dbReference type="PANTHER" id="PTHR43580:SF2">
    <property type="entry name" value="CYTOKINE-LIKE NUCLEAR FACTOR N-PAC"/>
    <property type="match status" value="1"/>
</dbReference>